<dbReference type="GO" id="GO:0015074">
    <property type="term" value="P:DNA integration"/>
    <property type="evidence" value="ECO:0007669"/>
    <property type="project" value="InterPro"/>
</dbReference>
<dbReference type="InterPro" id="IPR011010">
    <property type="entry name" value="DNA_brk_join_enz"/>
</dbReference>
<evidence type="ECO:0000256" key="1">
    <source>
        <dbReference type="ARBA" id="ARBA00023172"/>
    </source>
</evidence>
<dbReference type="InterPro" id="IPR013762">
    <property type="entry name" value="Integrase-like_cat_sf"/>
</dbReference>
<accession>A0A6J4JRQ5</accession>
<dbReference type="EMBL" id="CADCTM010000676">
    <property type="protein sequence ID" value="CAA9285741.1"/>
    <property type="molecule type" value="Genomic_DNA"/>
</dbReference>
<dbReference type="SUPFAM" id="SSF56349">
    <property type="entry name" value="DNA breaking-rejoining enzymes"/>
    <property type="match status" value="1"/>
</dbReference>
<sequence length="50" mass="5426">MKVNGKGQGEVLTQEELRKLFTSGLVSLRDRALFGICLFAGCRVSEALAL</sequence>
<evidence type="ECO:0008006" key="3">
    <source>
        <dbReference type="Google" id="ProtNLM"/>
    </source>
</evidence>
<dbReference type="GO" id="GO:0003677">
    <property type="term" value="F:DNA binding"/>
    <property type="evidence" value="ECO:0007669"/>
    <property type="project" value="InterPro"/>
</dbReference>
<dbReference type="Gene3D" id="1.10.443.10">
    <property type="entry name" value="Intergrase catalytic core"/>
    <property type="match status" value="1"/>
</dbReference>
<reference evidence="2" key="1">
    <citation type="submission" date="2020-02" db="EMBL/GenBank/DDBJ databases">
        <authorList>
            <person name="Meier V. D."/>
        </authorList>
    </citation>
    <scope>NUCLEOTIDE SEQUENCE</scope>
    <source>
        <strain evidence="2">AVDCRST_MAG92</strain>
    </source>
</reference>
<evidence type="ECO:0000313" key="2">
    <source>
        <dbReference type="EMBL" id="CAA9285741.1"/>
    </source>
</evidence>
<gene>
    <name evidence="2" type="ORF">AVDCRST_MAG92-3849</name>
</gene>
<dbReference type="AlphaFoldDB" id="A0A6J4JRQ5"/>
<dbReference type="GO" id="GO:0006310">
    <property type="term" value="P:DNA recombination"/>
    <property type="evidence" value="ECO:0007669"/>
    <property type="project" value="UniProtKB-KW"/>
</dbReference>
<name>A0A6J4JRQ5_9CYAN</name>
<protein>
    <recommendedName>
        <fullName evidence="3">Tyr recombinase domain-containing protein</fullName>
    </recommendedName>
</protein>
<organism evidence="2">
    <name type="scientific">uncultured Coleofasciculus sp</name>
    <dbReference type="NCBI Taxonomy" id="1267456"/>
    <lineage>
        <taxon>Bacteria</taxon>
        <taxon>Bacillati</taxon>
        <taxon>Cyanobacteriota</taxon>
        <taxon>Cyanophyceae</taxon>
        <taxon>Coleofasciculales</taxon>
        <taxon>Coleofasciculaceae</taxon>
        <taxon>Coleofasciculus</taxon>
        <taxon>environmental samples</taxon>
    </lineage>
</organism>
<proteinExistence type="predicted"/>
<keyword evidence="1" id="KW-0233">DNA recombination</keyword>